<keyword evidence="3" id="KW-1185">Reference proteome</keyword>
<organism evidence="2 3">
    <name type="scientific">Geodia barretti</name>
    <name type="common">Barrett's horny sponge</name>
    <dbReference type="NCBI Taxonomy" id="519541"/>
    <lineage>
        <taxon>Eukaryota</taxon>
        <taxon>Metazoa</taxon>
        <taxon>Porifera</taxon>
        <taxon>Demospongiae</taxon>
        <taxon>Heteroscleromorpha</taxon>
        <taxon>Tetractinellida</taxon>
        <taxon>Astrophorina</taxon>
        <taxon>Geodiidae</taxon>
        <taxon>Geodia</taxon>
    </lineage>
</organism>
<reference evidence="2" key="1">
    <citation type="submission" date="2023-03" db="EMBL/GenBank/DDBJ databases">
        <authorList>
            <person name="Steffen K."/>
            <person name="Cardenas P."/>
        </authorList>
    </citation>
    <scope>NUCLEOTIDE SEQUENCE</scope>
</reference>
<feature type="transmembrane region" description="Helical" evidence="1">
    <location>
        <begin position="12"/>
        <end position="29"/>
    </location>
</feature>
<comment type="caution">
    <text evidence="2">The sequence shown here is derived from an EMBL/GenBank/DDBJ whole genome shotgun (WGS) entry which is preliminary data.</text>
</comment>
<evidence type="ECO:0000313" key="3">
    <source>
        <dbReference type="Proteomes" id="UP001174909"/>
    </source>
</evidence>
<gene>
    <name evidence="2" type="ORF">GBAR_LOCUS13922</name>
</gene>
<accession>A0AA35S5K3</accession>
<evidence type="ECO:0000256" key="1">
    <source>
        <dbReference type="SAM" id="Phobius"/>
    </source>
</evidence>
<dbReference type="EMBL" id="CASHTH010002037">
    <property type="protein sequence ID" value="CAI8023863.1"/>
    <property type="molecule type" value="Genomic_DNA"/>
</dbReference>
<sequence>MQSFQENQLFFQVLVVLKRLVLLIGRFLAYSARQTDRQRIIAEPLTTHSDAVDVPADNQTYPARGNPLHVSRYSEYNL</sequence>
<name>A0AA35S5K3_GEOBA</name>
<evidence type="ECO:0000313" key="2">
    <source>
        <dbReference type="EMBL" id="CAI8023863.1"/>
    </source>
</evidence>
<proteinExistence type="predicted"/>
<dbReference type="Proteomes" id="UP001174909">
    <property type="component" value="Unassembled WGS sequence"/>
</dbReference>
<keyword evidence="1" id="KW-1133">Transmembrane helix</keyword>
<keyword evidence="1" id="KW-0812">Transmembrane</keyword>
<keyword evidence="1" id="KW-0472">Membrane</keyword>
<protein>
    <submittedName>
        <fullName evidence="2">Uncharacterized protein</fullName>
    </submittedName>
</protein>
<dbReference type="AlphaFoldDB" id="A0AA35S5K3"/>